<accession>A0A830CAC0</accession>
<evidence type="ECO:0000256" key="1">
    <source>
        <dbReference type="SAM" id="MobiDB-lite"/>
    </source>
</evidence>
<dbReference type="GO" id="GO:0016874">
    <property type="term" value="F:ligase activity"/>
    <property type="evidence" value="ECO:0007669"/>
    <property type="project" value="UniProtKB-KW"/>
</dbReference>
<proteinExistence type="predicted"/>
<sequence>MDASNGSQSVGETPNAEIKCFFDSAPPLKDASQIKIKLEAFIEKNQNGKGGRVVCVTSGGTTVPLEQRCVRYIDNFSSGHRGAASTEGTCQPYCRSLPDDPLLECFEVTNESNITVQPIHEKTVKRAIGENRGAVGALVETSLHDNFRTAKLSPPEDPSDAASSDRQPPDSNNPDPPPPLERRWT</sequence>
<dbReference type="EMBL" id="BMAC01000376">
    <property type="protein sequence ID" value="GFP95192.1"/>
    <property type="molecule type" value="Genomic_DNA"/>
</dbReference>
<dbReference type="Proteomes" id="UP000653305">
    <property type="component" value="Unassembled WGS sequence"/>
</dbReference>
<keyword evidence="3" id="KW-1185">Reference proteome</keyword>
<feature type="compositionally biased region" description="Low complexity" evidence="1">
    <location>
        <begin position="160"/>
        <end position="173"/>
    </location>
</feature>
<protein>
    <submittedName>
        <fullName evidence="2">Phosphopantothenate--cysteine ligase 2</fullName>
    </submittedName>
</protein>
<gene>
    <name evidence="2" type="ORF">PHJA_001663600</name>
</gene>
<evidence type="ECO:0000313" key="3">
    <source>
        <dbReference type="Proteomes" id="UP000653305"/>
    </source>
</evidence>
<keyword evidence="2" id="KW-0436">Ligase</keyword>
<name>A0A830CAC0_9LAMI</name>
<reference evidence="2" key="1">
    <citation type="submission" date="2020-07" db="EMBL/GenBank/DDBJ databases">
        <title>Ethylene signaling mediates host invasion by parasitic plants.</title>
        <authorList>
            <person name="Yoshida S."/>
        </authorList>
    </citation>
    <scope>NUCLEOTIDE SEQUENCE</scope>
    <source>
        <strain evidence="2">Okayama</strain>
    </source>
</reference>
<comment type="caution">
    <text evidence="2">The sequence shown here is derived from an EMBL/GenBank/DDBJ whole genome shotgun (WGS) entry which is preliminary data.</text>
</comment>
<feature type="region of interest" description="Disordered" evidence="1">
    <location>
        <begin position="146"/>
        <end position="185"/>
    </location>
</feature>
<dbReference type="AlphaFoldDB" id="A0A830CAC0"/>
<evidence type="ECO:0000313" key="2">
    <source>
        <dbReference type="EMBL" id="GFP95192.1"/>
    </source>
</evidence>
<organism evidence="2 3">
    <name type="scientific">Phtheirospermum japonicum</name>
    <dbReference type="NCBI Taxonomy" id="374723"/>
    <lineage>
        <taxon>Eukaryota</taxon>
        <taxon>Viridiplantae</taxon>
        <taxon>Streptophyta</taxon>
        <taxon>Embryophyta</taxon>
        <taxon>Tracheophyta</taxon>
        <taxon>Spermatophyta</taxon>
        <taxon>Magnoliopsida</taxon>
        <taxon>eudicotyledons</taxon>
        <taxon>Gunneridae</taxon>
        <taxon>Pentapetalae</taxon>
        <taxon>asterids</taxon>
        <taxon>lamiids</taxon>
        <taxon>Lamiales</taxon>
        <taxon>Orobanchaceae</taxon>
        <taxon>Orobanchaceae incertae sedis</taxon>
        <taxon>Phtheirospermum</taxon>
    </lineage>
</organism>
<dbReference type="SUPFAM" id="SSF102645">
    <property type="entry name" value="CoaB-like"/>
    <property type="match status" value="1"/>
</dbReference>
<dbReference type="InterPro" id="IPR035929">
    <property type="entry name" value="CoaB-like_sf"/>
</dbReference>
<dbReference type="Gene3D" id="3.40.50.10300">
    <property type="entry name" value="CoaB-like"/>
    <property type="match status" value="1"/>
</dbReference>
<dbReference type="OrthoDB" id="70224at2759"/>